<dbReference type="EMBL" id="GBRH01184597">
    <property type="protein sequence ID" value="JAE13299.1"/>
    <property type="molecule type" value="Transcribed_RNA"/>
</dbReference>
<sequence>MKSERSCAALKSRSLYHLLLLHGIGHLIDPSLLSVVLQVSIFVSALRPCSLFISSAASFPCHTTPDEGLAELIKCSIPMTETGIKLLEIRPPLKRRRRKRDVDN</sequence>
<proteinExistence type="predicted"/>
<name>A0A0A9FPW1_ARUDO</name>
<organism evidence="1">
    <name type="scientific">Arundo donax</name>
    <name type="common">Giant reed</name>
    <name type="synonym">Donax arundinaceus</name>
    <dbReference type="NCBI Taxonomy" id="35708"/>
    <lineage>
        <taxon>Eukaryota</taxon>
        <taxon>Viridiplantae</taxon>
        <taxon>Streptophyta</taxon>
        <taxon>Embryophyta</taxon>
        <taxon>Tracheophyta</taxon>
        <taxon>Spermatophyta</taxon>
        <taxon>Magnoliopsida</taxon>
        <taxon>Liliopsida</taxon>
        <taxon>Poales</taxon>
        <taxon>Poaceae</taxon>
        <taxon>PACMAD clade</taxon>
        <taxon>Arundinoideae</taxon>
        <taxon>Arundineae</taxon>
        <taxon>Arundo</taxon>
    </lineage>
</organism>
<protein>
    <submittedName>
        <fullName evidence="1">Uncharacterized protein</fullName>
    </submittedName>
</protein>
<evidence type="ECO:0000313" key="1">
    <source>
        <dbReference type="EMBL" id="JAE13299.1"/>
    </source>
</evidence>
<reference evidence="1" key="2">
    <citation type="journal article" date="2015" name="Data Brief">
        <title>Shoot transcriptome of the giant reed, Arundo donax.</title>
        <authorList>
            <person name="Barrero R.A."/>
            <person name="Guerrero F.D."/>
            <person name="Moolhuijzen P."/>
            <person name="Goolsby J.A."/>
            <person name="Tidwell J."/>
            <person name="Bellgard S.E."/>
            <person name="Bellgard M.I."/>
        </authorList>
    </citation>
    <scope>NUCLEOTIDE SEQUENCE</scope>
    <source>
        <tissue evidence="1">Shoot tissue taken approximately 20 cm above the soil surface</tissue>
    </source>
</reference>
<accession>A0A0A9FPW1</accession>
<reference evidence="1" key="1">
    <citation type="submission" date="2014-09" db="EMBL/GenBank/DDBJ databases">
        <authorList>
            <person name="Magalhaes I.L.F."/>
            <person name="Oliveira U."/>
            <person name="Santos F.R."/>
            <person name="Vidigal T.H.D.A."/>
            <person name="Brescovit A.D."/>
            <person name="Santos A.J."/>
        </authorList>
    </citation>
    <scope>NUCLEOTIDE SEQUENCE</scope>
    <source>
        <tissue evidence="1">Shoot tissue taken approximately 20 cm above the soil surface</tissue>
    </source>
</reference>
<dbReference type="AlphaFoldDB" id="A0A0A9FPW1"/>